<name>A0A0U1KZZ6_9FIRM</name>
<dbReference type="Gene3D" id="1.20.1270.30">
    <property type="match status" value="1"/>
</dbReference>
<evidence type="ECO:0000256" key="1">
    <source>
        <dbReference type="ARBA" id="ARBA00022485"/>
    </source>
</evidence>
<keyword evidence="1" id="KW-0479">Metal-binding</keyword>
<dbReference type="Proteomes" id="UP000049855">
    <property type="component" value="Unassembled WGS sequence"/>
</dbReference>
<dbReference type="EC" id="1.2.99.2" evidence="4"/>
<dbReference type="SUPFAM" id="SSF56821">
    <property type="entry name" value="Prismane protein-like"/>
    <property type="match status" value="1"/>
</dbReference>
<keyword evidence="3 4" id="KW-0560">Oxidoreductase</keyword>
<proteinExistence type="predicted"/>
<dbReference type="Pfam" id="PF03063">
    <property type="entry name" value="Prismane"/>
    <property type="match status" value="1"/>
</dbReference>
<keyword evidence="1" id="KW-0004">4Fe-4S</keyword>
<dbReference type="EMBL" id="CTRP01000010">
    <property type="protein sequence ID" value="CQR72254.1"/>
    <property type="molecule type" value="Genomic_DNA"/>
</dbReference>
<dbReference type="GO" id="GO:0016151">
    <property type="term" value="F:nickel cation binding"/>
    <property type="evidence" value="ECO:0007669"/>
    <property type="project" value="InterPro"/>
</dbReference>
<gene>
    <name evidence="4" type="ORF">SpAn4DRAFT_2714</name>
</gene>
<keyword evidence="1" id="KW-0408">Iron</keyword>
<organism evidence="4 5">
    <name type="scientific">Sporomusa ovata</name>
    <dbReference type="NCBI Taxonomy" id="2378"/>
    <lineage>
        <taxon>Bacteria</taxon>
        <taxon>Bacillati</taxon>
        <taxon>Bacillota</taxon>
        <taxon>Negativicutes</taxon>
        <taxon>Selenomonadales</taxon>
        <taxon>Sporomusaceae</taxon>
        <taxon>Sporomusa</taxon>
    </lineage>
</organism>
<protein>
    <submittedName>
        <fullName evidence="4">Carbon monoxide dehydrogenase CooS subunit</fullName>
        <ecNumber evidence="4">1.2.99.2</ecNumber>
    </submittedName>
</protein>
<dbReference type="GO" id="GO:0051539">
    <property type="term" value="F:4 iron, 4 sulfur cluster binding"/>
    <property type="evidence" value="ECO:0007669"/>
    <property type="project" value="UniProtKB-KW"/>
</dbReference>
<dbReference type="GO" id="GO:0043885">
    <property type="term" value="F:anaerobic carbon-monoxide dehydrogenase activity"/>
    <property type="evidence" value="ECO:0007669"/>
    <property type="project" value="InterPro"/>
</dbReference>
<evidence type="ECO:0000256" key="3">
    <source>
        <dbReference type="ARBA" id="ARBA00023002"/>
    </source>
</evidence>
<evidence type="ECO:0000313" key="5">
    <source>
        <dbReference type="Proteomes" id="UP000049855"/>
    </source>
</evidence>
<keyword evidence="1" id="KW-0411">Iron-sulfur</keyword>
<dbReference type="InterPro" id="IPR004137">
    <property type="entry name" value="HCP/CODH"/>
</dbReference>
<accession>A0A0U1KZZ6</accession>
<sequence length="111" mass="12247">MYVAKNIGVETEGREINAIAKDVANAALEEYKRVDENEEVTWLKSYIPENTLTIWRKTTIMSTGINLSLAKLLHQTHVGNDSDPINITFGGLKVALCDLDGSANWVLRSAA</sequence>
<keyword evidence="5" id="KW-1185">Reference proteome</keyword>
<evidence type="ECO:0000256" key="2">
    <source>
        <dbReference type="ARBA" id="ARBA00022596"/>
    </source>
</evidence>
<reference evidence="5" key="1">
    <citation type="submission" date="2015-03" db="EMBL/GenBank/DDBJ databases">
        <authorList>
            <person name="Nijsse Bart"/>
        </authorList>
    </citation>
    <scope>NUCLEOTIDE SEQUENCE [LARGE SCALE GENOMIC DNA]</scope>
</reference>
<keyword evidence="2" id="KW-0533">Nickel</keyword>
<dbReference type="InterPro" id="IPR016101">
    <property type="entry name" value="CO_DH_a-bundle"/>
</dbReference>
<dbReference type="GO" id="GO:0006091">
    <property type="term" value="P:generation of precursor metabolites and energy"/>
    <property type="evidence" value="ECO:0007669"/>
    <property type="project" value="InterPro"/>
</dbReference>
<dbReference type="InterPro" id="IPR011254">
    <property type="entry name" value="Prismane-like_sf"/>
</dbReference>
<evidence type="ECO:0000313" key="4">
    <source>
        <dbReference type="EMBL" id="CQR72254.1"/>
    </source>
</evidence>
<dbReference type="AlphaFoldDB" id="A0A0U1KZZ6"/>